<keyword evidence="3" id="KW-1185">Reference proteome</keyword>
<accession>A0A9W7DEE8</accession>
<dbReference type="EMBL" id="BSXU01000693">
    <property type="protein sequence ID" value="GMG21529.1"/>
    <property type="molecule type" value="Genomic_DNA"/>
</dbReference>
<dbReference type="Pfam" id="PF00995">
    <property type="entry name" value="Sec1"/>
    <property type="match status" value="1"/>
</dbReference>
<protein>
    <submittedName>
        <fullName evidence="2">Unnamed protein product</fullName>
    </submittedName>
</protein>
<dbReference type="Gene3D" id="3.40.50.2060">
    <property type="match status" value="1"/>
</dbReference>
<dbReference type="AlphaFoldDB" id="A0A9W7DEE8"/>
<dbReference type="OrthoDB" id="10266265at2759"/>
<evidence type="ECO:0000256" key="1">
    <source>
        <dbReference type="ARBA" id="ARBA00009884"/>
    </source>
</evidence>
<evidence type="ECO:0000313" key="2">
    <source>
        <dbReference type="EMBL" id="GMG21529.1"/>
    </source>
</evidence>
<dbReference type="PANTHER" id="PTHR11679">
    <property type="entry name" value="VESICLE PROTEIN SORTING-ASSOCIATED"/>
    <property type="match status" value="1"/>
</dbReference>
<proteinExistence type="inferred from homology"/>
<comment type="similarity">
    <text evidence="1">Belongs to the STXBP/unc-18/SEC1 family.</text>
</comment>
<reference evidence="2" key="1">
    <citation type="submission" date="2023-04" db="EMBL/GenBank/DDBJ databases">
        <title>Ambrosiozyma monospora NBRC 1965.</title>
        <authorList>
            <person name="Ichikawa N."/>
            <person name="Sato H."/>
            <person name="Tonouchi N."/>
        </authorList>
    </citation>
    <scope>NUCLEOTIDE SEQUENCE</scope>
    <source>
        <strain evidence="2">NBRC 1965</strain>
    </source>
</reference>
<sequence>MANSNSQSSSIDLYEISSNYLKRILGNNSDKKQIRVLLLDNSTSSIISMFTTQSELLKNEIYLIDKLNNKNRDKLRNLKCICFLKPNDTSVTNLSIEIGSPNYLSYEIYFNNIVSNTRLERIAEADDFEMITQVAEVFIDYYIVNKDVFTPVGIDNPFGFEAIDTWDADALKIELQYVFQVGQFC</sequence>
<dbReference type="SUPFAM" id="SSF56815">
    <property type="entry name" value="Sec1/munc18-like (SM) proteins"/>
    <property type="match status" value="1"/>
</dbReference>
<dbReference type="InterPro" id="IPR043154">
    <property type="entry name" value="Sec-1-like_dom1"/>
</dbReference>
<dbReference type="GO" id="GO:0016192">
    <property type="term" value="P:vesicle-mediated transport"/>
    <property type="evidence" value="ECO:0007669"/>
    <property type="project" value="InterPro"/>
</dbReference>
<gene>
    <name evidence="2" type="ORF">Amon01_000206000</name>
</gene>
<dbReference type="Proteomes" id="UP001165063">
    <property type="component" value="Unassembled WGS sequence"/>
</dbReference>
<evidence type="ECO:0000313" key="3">
    <source>
        <dbReference type="Proteomes" id="UP001165063"/>
    </source>
</evidence>
<organism evidence="2 3">
    <name type="scientific">Ambrosiozyma monospora</name>
    <name type="common">Yeast</name>
    <name type="synonym">Endomycopsis monosporus</name>
    <dbReference type="NCBI Taxonomy" id="43982"/>
    <lineage>
        <taxon>Eukaryota</taxon>
        <taxon>Fungi</taxon>
        <taxon>Dikarya</taxon>
        <taxon>Ascomycota</taxon>
        <taxon>Saccharomycotina</taxon>
        <taxon>Pichiomycetes</taxon>
        <taxon>Pichiales</taxon>
        <taxon>Pichiaceae</taxon>
        <taxon>Ambrosiozyma</taxon>
    </lineage>
</organism>
<name>A0A9W7DEE8_AMBMO</name>
<comment type="caution">
    <text evidence="2">The sequence shown here is derived from an EMBL/GenBank/DDBJ whole genome shotgun (WGS) entry which is preliminary data.</text>
</comment>
<dbReference type="InterPro" id="IPR036045">
    <property type="entry name" value="Sec1-like_sf"/>
</dbReference>
<dbReference type="InterPro" id="IPR001619">
    <property type="entry name" value="Sec1-like"/>
</dbReference>